<name>A0AAV4QBT2_CAEEX</name>
<comment type="caution">
    <text evidence="1">The sequence shown here is derived from an EMBL/GenBank/DDBJ whole genome shotgun (WGS) entry which is preliminary data.</text>
</comment>
<proteinExistence type="predicted"/>
<keyword evidence="2" id="KW-1185">Reference proteome</keyword>
<accession>A0AAV4QBT2</accession>
<organism evidence="1 2">
    <name type="scientific">Caerostris extrusa</name>
    <name type="common">Bark spider</name>
    <name type="synonym">Caerostris bankana</name>
    <dbReference type="NCBI Taxonomy" id="172846"/>
    <lineage>
        <taxon>Eukaryota</taxon>
        <taxon>Metazoa</taxon>
        <taxon>Ecdysozoa</taxon>
        <taxon>Arthropoda</taxon>
        <taxon>Chelicerata</taxon>
        <taxon>Arachnida</taxon>
        <taxon>Araneae</taxon>
        <taxon>Araneomorphae</taxon>
        <taxon>Entelegynae</taxon>
        <taxon>Araneoidea</taxon>
        <taxon>Araneidae</taxon>
        <taxon>Caerostris</taxon>
    </lineage>
</organism>
<sequence length="100" mass="11438">MTSVFFPSVIQMQFQSVHSKNIAQFVEMSNTESNHWPFQSRLLEHRNVTRRVFSELVSACVLPQEGRETPWEMFEEVPDISPFPPTGLPKTSQNILLGGC</sequence>
<dbReference type="EMBL" id="BPLR01005877">
    <property type="protein sequence ID" value="GIY05772.1"/>
    <property type="molecule type" value="Genomic_DNA"/>
</dbReference>
<dbReference type="AlphaFoldDB" id="A0AAV4QBT2"/>
<dbReference type="Proteomes" id="UP001054945">
    <property type="component" value="Unassembled WGS sequence"/>
</dbReference>
<evidence type="ECO:0000313" key="1">
    <source>
        <dbReference type="EMBL" id="GIY05772.1"/>
    </source>
</evidence>
<evidence type="ECO:0000313" key="2">
    <source>
        <dbReference type="Proteomes" id="UP001054945"/>
    </source>
</evidence>
<protein>
    <submittedName>
        <fullName evidence="1">Uncharacterized protein</fullName>
    </submittedName>
</protein>
<gene>
    <name evidence="1" type="ORF">CEXT_71971</name>
</gene>
<reference evidence="1 2" key="1">
    <citation type="submission" date="2021-06" db="EMBL/GenBank/DDBJ databases">
        <title>Caerostris extrusa draft genome.</title>
        <authorList>
            <person name="Kono N."/>
            <person name="Arakawa K."/>
        </authorList>
    </citation>
    <scope>NUCLEOTIDE SEQUENCE [LARGE SCALE GENOMIC DNA]</scope>
</reference>